<dbReference type="EMBL" id="BBMT01000004">
    <property type="protein sequence ID" value="GAL33957.1"/>
    <property type="molecule type" value="Genomic_DNA"/>
</dbReference>
<dbReference type="Gene3D" id="3.40.30.10">
    <property type="entry name" value="Glutaredoxin"/>
    <property type="match status" value="1"/>
</dbReference>
<evidence type="ECO:0000313" key="1">
    <source>
        <dbReference type="EMBL" id="GAL33957.1"/>
    </source>
</evidence>
<evidence type="ECO:0000313" key="2">
    <source>
        <dbReference type="Proteomes" id="UP000029224"/>
    </source>
</evidence>
<reference evidence="1 2" key="1">
    <citation type="submission" date="2014-09" db="EMBL/GenBank/DDBJ databases">
        <title>Vibrio maritimus JCM 19240. (C210) whole genome shotgun sequence.</title>
        <authorList>
            <person name="Sawabe T."/>
            <person name="Meirelles P."/>
            <person name="Nakanishi M."/>
            <person name="Sayaka M."/>
            <person name="Hattori M."/>
            <person name="Ohkuma M."/>
        </authorList>
    </citation>
    <scope>NUCLEOTIDE SEQUENCE [LARGE SCALE GENOMIC DNA]</scope>
    <source>
        <strain evidence="1 2">JCM 19240</strain>
    </source>
</reference>
<dbReference type="OrthoDB" id="9813770at2"/>
<name>A0A090TSA9_9VIBR</name>
<gene>
    <name evidence="1" type="ORF">JCM19240_865</name>
</gene>
<accession>A0A090TSA9</accession>
<dbReference type="PANTHER" id="PTHR13887">
    <property type="entry name" value="GLUTATHIONE S-TRANSFERASE KAPPA"/>
    <property type="match status" value="1"/>
</dbReference>
<dbReference type="AlphaFoldDB" id="A0A090TSA9"/>
<sequence>MNSPSAILYYVYDPMCSWCWGYKPTWESIKASLGGDVEVRYVLGGLAEDTDVPMPMQMRTQIAEYWRKIESYLGTEFNHDFWTLNEPRRATYPACRAIIAARAQDAEFEMYAAIQNAYYLEAKNPSDNSVLIDIATEIGLDRNRFMRDLTAQETQQALLQEIAFARSIGGNSFPSLFLSKDNAIVELPVDYQHPKVTVSQVRSIMSSS</sequence>
<dbReference type="Proteomes" id="UP000029224">
    <property type="component" value="Unassembled WGS sequence"/>
</dbReference>
<dbReference type="Gene3D" id="1.10.472.60">
    <property type="entry name" value="putative protein disulfide isomerase domain"/>
    <property type="match status" value="1"/>
</dbReference>
<dbReference type="SUPFAM" id="SSF52833">
    <property type="entry name" value="Thioredoxin-like"/>
    <property type="match status" value="1"/>
</dbReference>
<organism evidence="1 2">
    <name type="scientific">Vibrio maritimus</name>
    <dbReference type="NCBI Taxonomy" id="990268"/>
    <lineage>
        <taxon>Bacteria</taxon>
        <taxon>Pseudomonadati</taxon>
        <taxon>Pseudomonadota</taxon>
        <taxon>Gammaproteobacteria</taxon>
        <taxon>Vibrionales</taxon>
        <taxon>Vibrionaceae</taxon>
        <taxon>Vibrio</taxon>
    </lineage>
</organism>
<dbReference type="Pfam" id="PF13743">
    <property type="entry name" value="Thioredoxin_5"/>
    <property type="match status" value="1"/>
</dbReference>
<dbReference type="CDD" id="cd03025">
    <property type="entry name" value="DsbA_FrnE_like"/>
    <property type="match status" value="1"/>
</dbReference>
<dbReference type="InterPro" id="IPR036249">
    <property type="entry name" value="Thioredoxin-like_sf"/>
</dbReference>
<proteinExistence type="predicted"/>
<dbReference type="PANTHER" id="PTHR13887:SF54">
    <property type="entry name" value="DSBA FAMILY PROTEIN"/>
    <property type="match status" value="1"/>
</dbReference>
<reference evidence="1 2" key="2">
    <citation type="submission" date="2014-09" db="EMBL/GenBank/DDBJ databases">
        <authorList>
            <consortium name="NBRP consortium"/>
            <person name="Sawabe T."/>
            <person name="Meirelles P."/>
            <person name="Nakanishi M."/>
            <person name="Sayaka M."/>
            <person name="Hattori M."/>
            <person name="Ohkuma M."/>
        </authorList>
    </citation>
    <scope>NUCLEOTIDE SEQUENCE [LARGE SCALE GENOMIC DNA]</scope>
    <source>
        <strain evidence="1 2">JCM 19240</strain>
    </source>
</reference>
<keyword evidence="2" id="KW-1185">Reference proteome</keyword>
<comment type="caution">
    <text evidence="1">The sequence shown here is derived from an EMBL/GenBank/DDBJ whole genome shotgun (WGS) entry which is preliminary data.</text>
</comment>
<protein>
    <submittedName>
        <fullName evidence="1">Thioredoxin</fullName>
    </submittedName>
</protein>